<proteinExistence type="inferred from homology"/>
<evidence type="ECO:0000256" key="3">
    <source>
        <dbReference type="ARBA" id="ARBA00022723"/>
    </source>
</evidence>
<gene>
    <name evidence="8" type="ORF">CSOJ01_02901</name>
</gene>
<keyword evidence="3 6" id="KW-0479">Metal-binding</keyword>
<accession>A0A8H6JNJ4</accession>
<dbReference type="InterPro" id="IPR001128">
    <property type="entry name" value="Cyt_P450"/>
</dbReference>
<evidence type="ECO:0000256" key="5">
    <source>
        <dbReference type="ARBA" id="ARBA00023033"/>
    </source>
</evidence>
<evidence type="ECO:0000256" key="7">
    <source>
        <dbReference type="RuleBase" id="RU000461"/>
    </source>
</evidence>
<dbReference type="GO" id="GO:0005506">
    <property type="term" value="F:iron ion binding"/>
    <property type="evidence" value="ECO:0007669"/>
    <property type="project" value="InterPro"/>
</dbReference>
<dbReference type="GO" id="GO:0020037">
    <property type="term" value="F:heme binding"/>
    <property type="evidence" value="ECO:0007669"/>
    <property type="project" value="InterPro"/>
</dbReference>
<keyword evidence="5 7" id="KW-0503">Monooxygenase</keyword>
<dbReference type="InterPro" id="IPR036396">
    <property type="entry name" value="Cyt_P450_sf"/>
</dbReference>
<dbReference type="GO" id="GO:0004497">
    <property type="term" value="F:monooxygenase activity"/>
    <property type="evidence" value="ECO:0007669"/>
    <property type="project" value="UniProtKB-KW"/>
</dbReference>
<evidence type="ECO:0000256" key="4">
    <source>
        <dbReference type="ARBA" id="ARBA00023004"/>
    </source>
</evidence>
<reference evidence="8 9" key="1">
    <citation type="journal article" date="2020" name="Phytopathology">
        <title>Genome Sequence Resources of Colletotrichum truncatum, C. plurivorum, C. musicola, and C. sojae: Four Species Pathogenic to Soybean (Glycine max).</title>
        <authorList>
            <person name="Rogerio F."/>
            <person name="Boufleur T.R."/>
            <person name="Ciampi-Guillardi M."/>
            <person name="Sukno S.A."/>
            <person name="Thon M.R."/>
            <person name="Massola Junior N.S."/>
            <person name="Baroncelli R."/>
        </authorList>
    </citation>
    <scope>NUCLEOTIDE SEQUENCE [LARGE SCALE GENOMIC DNA]</scope>
    <source>
        <strain evidence="8 9">LFN0009</strain>
    </source>
</reference>
<keyword evidence="4 6" id="KW-0408">Iron</keyword>
<name>A0A8H6JNJ4_9PEZI</name>
<keyword evidence="9" id="KW-1185">Reference proteome</keyword>
<evidence type="ECO:0000256" key="1">
    <source>
        <dbReference type="ARBA" id="ARBA00001971"/>
    </source>
</evidence>
<sequence>MAAAAAEPLTEALGEMAGNGTAKAGSFLTFLVQDIQRSPAIYTTFAVLLALLVFVGKLSSPALDPREPPVMRSRIPVIGHLIGMIQHGPHYFKSIEYRNMAIATLPILGGKMYGVWDPILGQAVHRNKALTFEPFAVEFAQRELGFGDDKLKLLQESTMIYEFFEGIHVAMTPSNVRRMNANALRYVAEVLAKTGDKPFETSNAFLWVRNLITMATADALYGHENPLKKDPGLLDELWAFDNDLARLMMNIAPSITARRSYQARARLQAALAVYYTAKHDLNEDAAQITRNRAAVFRNHGLDGHDIGVFEVALLHVATANTIPTLFWFVAYVFTNQDVMARLRDEVKAIATHGEKDEVTLDISAIDEKCPLLLSCYREAIRISNKGTGNRRVLEDTTISDGQGRSYLLKKGTNLQLSAEVFHTMERVWGPDRDEFVADRFVQPTTTARGNQEKLDAEKLKKASWVPFGGGKHLCPGRNFAFAENLGFVASLVLGYEVTALDDNNNPTSKPPAVSPCAFTSAASKPVREGEGFGMRVEKRKGWEQTKWLYTS</sequence>
<comment type="cofactor">
    <cofactor evidence="1 6">
        <name>heme</name>
        <dbReference type="ChEBI" id="CHEBI:30413"/>
    </cofactor>
</comment>
<evidence type="ECO:0000256" key="6">
    <source>
        <dbReference type="PIRSR" id="PIRSR602403-1"/>
    </source>
</evidence>
<dbReference type="InterPro" id="IPR017972">
    <property type="entry name" value="Cyt_P450_CS"/>
</dbReference>
<dbReference type="EMBL" id="WIGN01000027">
    <property type="protein sequence ID" value="KAF6816519.1"/>
    <property type="molecule type" value="Genomic_DNA"/>
</dbReference>
<protein>
    <recommendedName>
        <fullName evidence="10">Prostacyclin synthase</fullName>
    </recommendedName>
</protein>
<dbReference type="PANTHER" id="PTHR47582:SF1">
    <property type="entry name" value="P450, PUTATIVE (EUROFUNG)-RELATED"/>
    <property type="match status" value="1"/>
</dbReference>
<keyword evidence="7" id="KW-0560">Oxidoreductase</keyword>
<evidence type="ECO:0000313" key="8">
    <source>
        <dbReference type="EMBL" id="KAF6816519.1"/>
    </source>
</evidence>
<evidence type="ECO:0000313" key="9">
    <source>
        <dbReference type="Proteomes" id="UP000652219"/>
    </source>
</evidence>
<feature type="binding site" description="axial binding residue" evidence="6">
    <location>
        <position position="474"/>
    </location>
    <ligand>
        <name>heme</name>
        <dbReference type="ChEBI" id="CHEBI:30413"/>
    </ligand>
    <ligandPart>
        <name>Fe</name>
        <dbReference type="ChEBI" id="CHEBI:18248"/>
    </ligandPart>
</feature>
<dbReference type="AlphaFoldDB" id="A0A8H6JNJ4"/>
<dbReference type="Pfam" id="PF00067">
    <property type="entry name" value="p450"/>
    <property type="match status" value="1"/>
</dbReference>
<evidence type="ECO:0008006" key="10">
    <source>
        <dbReference type="Google" id="ProtNLM"/>
    </source>
</evidence>
<comment type="caution">
    <text evidence="8">The sequence shown here is derived from an EMBL/GenBank/DDBJ whole genome shotgun (WGS) entry which is preliminary data.</text>
</comment>
<dbReference type="PRINTS" id="PR00465">
    <property type="entry name" value="EP450IV"/>
</dbReference>
<dbReference type="SUPFAM" id="SSF48264">
    <property type="entry name" value="Cytochrome P450"/>
    <property type="match status" value="1"/>
</dbReference>
<organism evidence="8 9">
    <name type="scientific">Colletotrichum sojae</name>
    <dbReference type="NCBI Taxonomy" id="2175907"/>
    <lineage>
        <taxon>Eukaryota</taxon>
        <taxon>Fungi</taxon>
        <taxon>Dikarya</taxon>
        <taxon>Ascomycota</taxon>
        <taxon>Pezizomycotina</taxon>
        <taxon>Sordariomycetes</taxon>
        <taxon>Hypocreomycetidae</taxon>
        <taxon>Glomerellales</taxon>
        <taxon>Glomerellaceae</taxon>
        <taxon>Colletotrichum</taxon>
        <taxon>Colletotrichum orchidearum species complex</taxon>
    </lineage>
</organism>
<dbReference type="Gene3D" id="1.10.630.10">
    <property type="entry name" value="Cytochrome P450"/>
    <property type="match status" value="1"/>
</dbReference>
<dbReference type="PROSITE" id="PS00086">
    <property type="entry name" value="CYTOCHROME_P450"/>
    <property type="match status" value="1"/>
</dbReference>
<dbReference type="InterPro" id="IPR002403">
    <property type="entry name" value="Cyt_P450_E_grp-IV"/>
</dbReference>
<dbReference type="CDD" id="cd11040">
    <property type="entry name" value="CYP7_CYP8-like"/>
    <property type="match status" value="1"/>
</dbReference>
<dbReference type="InterPro" id="IPR053007">
    <property type="entry name" value="CYP450_monoxygenase_sec-met"/>
</dbReference>
<keyword evidence="6 7" id="KW-0349">Heme</keyword>
<dbReference type="GO" id="GO:0016705">
    <property type="term" value="F:oxidoreductase activity, acting on paired donors, with incorporation or reduction of molecular oxygen"/>
    <property type="evidence" value="ECO:0007669"/>
    <property type="project" value="InterPro"/>
</dbReference>
<comment type="similarity">
    <text evidence="2 7">Belongs to the cytochrome P450 family.</text>
</comment>
<dbReference type="PANTHER" id="PTHR47582">
    <property type="entry name" value="P450, PUTATIVE (EUROFUNG)-RELATED"/>
    <property type="match status" value="1"/>
</dbReference>
<evidence type="ECO:0000256" key="2">
    <source>
        <dbReference type="ARBA" id="ARBA00010617"/>
    </source>
</evidence>
<dbReference type="Proteomes" id="UP000652219">
    <property type="component" value="Unassembled WGS sequence"/>
</dbReference>